<name>A0A1T0CQ11_9GAMM</name>
<dbReference type="GO" id="GO:0043683">
    <property type="term" value="P:type IV pilus assembly"/>
    <property type="evidence" value="ECO:0007669"/>
    <property type="project" value="InterPro"/>
</dbReference>
<dbReference type="GO" id="GO:0043107">
    <property type="term" value="P:type IV pilus-dependent motility"/>
    <property type="evidence" value="ECO:0007669"/>
    <property type="project" value="InterPro"/>
</dbReference>
<dbReference type="AlphaFoldDB" id="A0A1T0CQ11"/>
<protein>
    <submittedName>
        <fullName evidence="2">Pilus assembly protein PilO</fullName>
    </submittedName>
</protein>
<dbReference type="InterPro" id="IPR014717">
    <property type="entry name" value="Transl_elong_EF1B/ribsomal_bS6"/>
</dbReference>
<evidence type="ECO:0000313" key="2">
    <source>
        <dbReference type="EMBL" id="OOS24403.1"/>
    </source>
</evidence>
<dbReference type="PANTHER" id="PTHR39555">
    <property type="entry name" value="FIMBRIAL ASSEMBLY PROTEIN PILO-LIKE PROTEIN-RELATED"/>
    <property type="match status" value="1"/>
</dbReference>
<sequence>MSDRADALKQFWEQLNQINIHSIGQAPRAVQLTALALMILLIGVFAWLLLISPSLQKLSAAKSHEQTLIREFADKYPQTHELEALSQSLITQNTRLQLLLEQLPKSAPMTQIVGTINTKAQQAGVQVVGASVQAGTEAVYYTERPIAVRAIGSYHAIGRWLFELSSSPYLLTVHDVDIQASERNLLNFTAVFKTYQANKSAKPAAQSAAEVSDGGRAQ</sequence>
<keyword evidence="1" id="KW-0472">Membrane</keyword>
<accession>A0A1T0CQ11</accession>
<reference evidence="2 3" key="1">
    <citation type="submission" date="2017-02" db="EMBL/GenBank/DDBJ databases">
        <title>Draft genome sequence of Moraxella porci CCUG 54912T type strain.</title>
        <authorList>
            <person name="Salva-Serra F."/>
            <person name="Engstrom-Jakobsson H."/>
            <person name="Thorell K."/>
            <person name="Jaen-Luchoro D."/>
            <person name="Gonzales-Siles L."/>
            <person name="Karlsson R."/>
            <person name="Yazdan S."/>
            <person name="Boulund F."/>
            <person name="Johnning A."/>
            <person name="Engstrand L."/>
            <person name="Kristiansson E."/>
            <person name="Moore E."/>
        </authorList>
    </citation>
    <scope>NUCLEOTIDE SEQUENCE [LARGE SCALE GENOMIC DNA]</scope>
    <source>
        <strain evidence="2 3">CCUG 54912</strain>
    </source>
</reference>
<evidence type="ECO:0000256" key="1">
    <source>
        <dbReference type="SAM" id="Phobius"/>
    </source>
</evidence>
<comment type="caution">
    <text evidence="2">The sequence shown here is derived from an EMBL/GenBank/DDBJ whole genome shotgun (WGS) entry which is preliminary data.</text>
</comment>
<keyword evidence="1" id="KW-0812">Transmembrane</keyword>
<dbReference type="STRING" id="573983.B0681_07315"/>
<feature type="transmembrane region" description="Helical" evidence="1">
    <location>
        <begin position="29"/>
        <end position="50"/>
    </location>
</feature>
<organism evidence="2 3">
    <name type="scientific">Moraxella porci DSM 25326</name>
    <dbReference type="NCBI Taxonomy" id="573983"/>
    <lineage>
        <taxon>Bacteria</taxon>
        <taxon>Pseudomonadati</taxon>
        <taxon>Pseudomonadota</taxon>
        <taxon>Gammaproteobacteria</taxon>
        <taxon>Moraxellales</taxon>
        <taxon>Moraxellaceae</taxon>
        <taxon>Moraxella</taxon>
    </lineage>
</organism>
<dbReference type="Gene3D" id="3.30.70.60">
    <property type="match status" value="1"/>
</dbReference>
<dbReference type="Proteomes" id="UP000190683">
    <property type="component" value="Unassembled WGS sequence"/>
</dbReference>
<dbReference type="EMBL" id="MUYV01000010">
    <property type="protein sequence ID" value="OOS24403.1"/>
    <property type="molecule type" value="Genomic_DNA"/>
</dbReference>
<keyword evidence="3" id="KW-1185">Reference proteome</keyword>
<evidence type="ECO:0000313" key="3">
    <source>
        <dbReference type="Proteomes" id="UP000190683"/>
    </source>
</evidence>
<keyword evidence="1" id="KW-1133">Transmembrane helix</keyword>
<dbReference type="InterPro" id="IPR007445">
    <property type="entry name" value="PilO"/>
</dbReference>
<dbReference type="PANTHER" id="PTHR39555:SF1">
    <property type="entry name" value="TYPE IV PILUS INNER MEMBRANE COMPONENT PILO"/>
    <property type="match status" value="1"/>
</dbReference>
<gene>
    <name evidence="2" type="ORF">B0681_07315</name>
</gene>
<dbReference type="Pfam" id="PF04350">
    <property type="entry name" value="PilO"/>
    <property type="match status" value="1"/>
</dbReference>
<proteinExistence type="predicted"/>